<dbReference type="InterPro" id="IPR033270">
    <property type="entry name" value="VPRBP/DCAF1"/>
</dbReference>
<dbReference type="Proteomes" id="UP000053676">
    <property type="component" value="Unassembled WGS sequence"/>
</dbReference>
<name>W2T456_NECAM</name>
<feature type="region of interest" description="Disordered" evidence="3">
    <location>
        <begin position="167"/>
        <end position="278"/>
    </location>
</feature>
<organism evidence="4 5">
    <name type="scientific">Necator americanus</name>
    <name type="common">Human hookworm</name>
    <dbReference type="NCBI Taxonomy" id="51031"/>
    <lineage>
        <taxon>Eukaryota</taxon>
        <taxon>Metazoa</taxon>
        <taxon>Ecdysozoa</taxon>
        <taxon>Nematoda</taxon>
        <taxon>Chromadorea</taxon>
        <taxon>Rhabditida</taxon>
        <taxon>Rhabditina</taxon>
        <taxon>Rhabditomorpha</taxon>
        <taxon>Strongyloidea</taxon>
        <taxon>Ancylostomatidae</taxon>
        <taxon>Bunostominae</taxon>
        <taxon>Necator</taxon>
    </lineage>
</organism>
<dbReference type="GO" id="GO:0080008">
    <property type="term" value="C:Cul4-RING E3 ubiquitin ligase complex"/>
    <property type="evidence" value="ECO:0007669"/>
    <property type="project" value="TreeGrafter"/>
</dbReference>
<dbReference type="OMA" id="ANISYSW"/>
<evidence type="ECO:0000256" key="2">
    <source>
        <dbReference type="ARBA" id="ARBA00023242"/>
    </source>
</evidence>
<feature type="non-terminal residue" evidence="4">
    <location>
        <position position="482"/>
    </location>
</feature>
<dbReference type="GO" id="GO:0005634">
    <property type="term" value="C:nucleus"/>
    <property type="evidence" value="ECO:0007669"/>
    <property type="project" value="UniProtKB-SubCell"/>
</dbReference>
<dbReference type="OrthoDB" id="5871922at2759"/>
<dbReference type="KEGG" id="nai:NECAME_11449"/>
<reference evidence="5" key="1">
    <citation type="journal article" date="2014" name="Nat. Genet.">
        <title>Genome of the human hookworm Necator americanus.</title>
        <authorList>
            <person name="Tang Y.T."/>
            <person name="Gao X."/>
            <person name="Rosa B.A."/>
            <person name="Abubucker S."/>
            <person name="Hallsworth-Pepin K."/>
            <person name="Martin J."/>
            <person name="Tyagi R."/>
            <person name="Heizer E."/>
            <person name="Zhang X."/>
            <person name="Bhonagiri-Palsikar V."/>
            <person name="Minx P."/>
            <person name="Warren W.C."/>
            <person name="Wang Q."/>
            <person name="Zhan B."/>
            <person name="Hotez P.J."/>
            <person name="Sternberg P.W."/>
            <person name="Dougall A."/>
            <person name="Gaze S.T."/>
            <person name="Mulvenna J."/>
            <person name="Sotillo J."/>
            <person name="Ranganathan S."/>
            <person name="Rabelo E.M."/>
            <person name="Wilson R.K."/>
            <person name="Felgner P.L."/>
            <person name="Bethony J."/>
            <person name="Hawdon J.M."/>
            <person name="Gasser R.B."/>
            <person name="Loukas A."/>
            <person name="Mitreva M."/>
        </authorList>
    </citation>
    <scope>NUCLEOTIDE SEQUENCE [LARGE SCALE GENOMIC DNA]</scope>
</reference>
<protein>
    <submittedName>
        <fullName evidence="4">Uncharacterized protein</fullName>
    </submittedName>
</protein>
<comment type="subcellular location">
    <subcellularLocation>
        <location evidence="1">Nucleus</location>
    </subcellularLocation>
</comment>
<evidence type="ECO:0000256" key="3">
    <source>
        <dbReference type="SAM" id="MobiDB-lite"/>
    </source>
</evidence>
<gene>
    <name evidence="4" type="ORF">NECAME_11449</name>
</gene>
<dbReference type="PANTHER" id="PTHR13129:SF4">
    <property type="entry name" value="DDB1- AND CUL4-ASSOCIATED FACTOR 1"/>
    <property type="match status" value="1"/>
</dbReference>
<dbReference type="STRING" id="51031.W2T456"/>
<keyword evidence="2" id="KW-0539">Nucleus</keyword>
<evidence type="ECO:0000313" key="5">
    <source>
        <dbReference type="Proteomes" id="UP000053676"/>
    </source>
</evidence>
<dbReference type="AlphaFoldDB" id="W2T456"/>
<accession>W2T456</accession>
<proteinExistence type="predicted"/>
<feature type="compositionally biased region" description="Polar residues" evidence="3">
    <location>
        <begin position="211"/>
        <end position="221"/>
    </location>
</feature>
<keyword evidence="5" id="KW-1185">Reference proteome</keyword>
<dbReference type="GO" id="GO:0016567">
    <property type="term" value="P:protein ubiquitination"/>
    <property type="evidence" value="ECO:0007669"/>
    <property type="project" value="InterPro"/>
</dbReference>
<sequence>MIVIGLRVLTQFLHYTAEIIEQAIDEFLKLDPDPLDDRHPARTHPHAEFGNLLKLLFRNDDFMNKVWGFFNYSLQKWDESVTPALLIATFFQEPSDFVPQLYIWAKDSSNELLRAYSLGLLASALEVQGNAHKYRPNNIDLLPVALRRLAELKARMFEERALAELVQQGTQNTGRKDEHRSDSPGPFSNVNGFDMEETSSVGNLADGQAGCGNSSNENSRLSGKKAGESGPINMNRPRAPSLRVQVPAAPTKASPDGSPPPKKKKKMSKNERKSPVDMAKVPSLASLHNWENSNSTWNVVQPYVIGTHKIYPLSVTMHQRLVLQYLIPTGEYQDLLNLAVDGHAMDLILEYIDLERMNDVRLTFDALRYLTSLLVHRKFALEFIIRGGVAALIRVPRASMASAASITALYYLSYNEEVMEKVCQLNDKILDDVVDYALWCLEHSYESGMGSAAMFFTHGFYYKPILERFDQRDGLRRLYNYV</sequence>
<evidence type="ECO:0000256" key="1">
    <source>
        <dbReference type="ARBA" id="ARBA00004123"/>
    </source>
</evidence>
<evidence type="ECO:0000313" key="4">
    <source>
        <dbReference type="EMBL" id="ETN76785.1"/>
    </source>
</evidence>
<dbReference type="EMBL" id="KI660208">
    <property type="protein sequence ID" value="ETN76785.1"/>
    <property type="molecule type" value="Genomic_DNA"/>
</dbReference>
<dbReference type="PANTHER" id="PTHR13129">
    <property type="entry name" value="VPRBP PROTEIN-RELATED"/>
    <property type="match status" value="1"/>
</dbReference>